<keyword evidence="5" id="KW-0804">Transcription</keyword>
<evidence type="ECO:0000256" key="2">
    <source>
        <dbReference type="ARBA" id="ARBA00023015"/>
    </source>
</evidence>
<dbReference type="InterPro" id="IPR039425">
    <property type="entry name" value="RNA_pol_sigma-70-like"/>
</dbReference>
<proteinExistence type="inferred from homology"/>
<reference evidence="7 8" key="1">
    <citation type="submission" date="2023-07" db="EMBL/GenBank/DDBJ databases">
        <authorList>
            <person name="Lian W.-H."/>
        </authorList>
    </citation>
    <scope>NUCLEOTIDE SEQUENCE [LARGE SCALE GENOMIC DNA]</scope>
    <source>
        <strain evidence="7 8">SYSU DXS3180</strain>
    </source>
</reference>
<dbReference type="InterPro" id="IPR013325">
    <property type="entry name" value="RNA_pol_sigma_r2"/>
</dbReference>
<dbReference type="InterPro" id="IPR013324">
    <property type="entry name" value="RNA_pol_sigma_r3/r4-like"/>
</dbReference>
<dbReference type="Gene3D" id="1.10.1740.10">
    <property type="match status" value="1"/>
</dbReference>
<dbReference type="SUPFAM" id="SSF88946">
    <property type="entry name" value="Sigma2 domain of RNA polymerase sigma factors"/>
    <property type="match status" value="1"/>
</dbReference>
<dbReference type="EMBL" id="JAULBC010000003">
    <property type="protein sequence ID" value="MEX6688064.1"/>
    <property type="molecule type" value="Genomic_DNA"/>
</dbReference>
<evidence type="ECO:0000256" key="4">
    <source>
        <dbReference type="ARBA" id="ARBA00023125"/>
    </source>
</evidence>
<evidence type="ECO:0000313" key="7">
    <source>
        <dbReference type="EMBL" id="MEX6688064.1"/>
    </source>
</evidence>
<gene>
    <name evidence="7" type="ORF">QTN47_11195</name>
</gene>
<dbReference type="InterPro" id="IPR014284">
    <property type="entry name" value="RNA_pol_sigma-70_dom"/>
</dbReference>
<name>A0ABV3ZFU1_9BACT</name>
<keyword evidence="8" id="KW-1185">Reference proteome</keyword>
<dbReference type="PANTHER" id="PTHR43133">
    <property type="entry name" value="RNA POLYMERASE ECF-TYPE SIGMA FACTO"/>
    <property type="match status" value="1"/>
</dbReference>
<evidence type="ECO:0000259" key="6">
    <source>
        <dbReference type="Pfam" id="PF04542"/>
    </source>
</evidence>
<dbReference type="NCBIfam" id="TIGR02937">
    <property type="entry name" value="sigma70-ECF"/>
    <property type="match status" value="1"/>
</dbReference>
<keyword evidence="2" id="KW-0805">Transcription regulation</keyword>
<evidence type="ECO:0000313" key="8">
    <source>
        <dbReference type="Proteomes" id="UP001560573"/>
    </source>
</evidence>
<dbReference type="Gene3D" id="1.10.10.10">
    <property type="entry name" value="Winged helix-like DNA-binding domain superfamily/Winged helix DNA-binding domain"/>
    <property type="match status" value="1"/>
</dbReference>
<dbReference type="InterPro" id="IPR007627">
    <property type="entry name" value="RNA_pol_sigma70_r2"/>
</dbReference>
<dbReference type="Pfam" id="PF04542">
    <property type="entry name" value="Sigma70_r2"/>
    <property type="match status" value="1"/>
</dbReference>
<dbReference type="Proteomes" id="UP001560573">
    <property type="component" value="Unassembled WGS sequence"/>
</dbReference>
<sequence length="190" mass="21923">MHPDQKYITALLHNDTSLLDELYKKYSGKIKWMVLQNNGTETDAADIFQEALISIYHKARTQDFVLTCPLDAFLYLICKNKWLNELNKRKNHKVTLSDNDGYNDIGEDSFKLSEDVLLLEERKELLMQKFAELGEGCREILQLSWSGKGMEEVAEILKVSYGYARKKKSECMGKLVTLVKGSSQFNSLKW</sequence>
<keyword evidence="3" id="KW-0731">Sigma factor</keyword>
<accession>A0ABV3ZFU1</accession>
<comment type="similarity">
    <text evidence="1">Belongs to the sigma-70 factor family. ECF subfamily.</text>
</comment>
<evidence type="ECO:0000256" key="1">
    <source>
        <dbReference type="ARBA" id="ARBA00010641"/>
    </source>
</evidence>
<evidence type="ECO:0000256" key="5">
    <source>
        <dbReference type="ARBA" id="ARBA00023163"/>
    </source>
</evidence>
<dbReference type="RefSeq" id="WP_369329471.1">
    <property type="nucleotide sequence ID" value="NZ_JAULBC010000003.1"/>
</dbReference>
<feature type="domain" description="RNA polymerase sigma-70 region 2" evidence="6">
    <location>
        <begin position="22"/>
        <end position="90"/>
    </location>
</feature>
<dbReference type="SUPFAM" id="SSF88659">
    <property type="entry name" value="Sigma3 and sigma4 domains of RNA polymerase sigma factors"/>
    <property type="match status" value="1"/>
</dbReference>
<protein>
    <submittedName>
        <fullName evidence="7">Sigma-70 family RNA polymerase sigma factor</fullName>
    </submittedName>
</protein>
<keyword evidence="4" id="KW-0238">DNA-binding</keyword>
<organism evidence="7 8">
    <name type="scientific">Danxiaibacter flavus</name>
    <dbReference type="NCBI Taxonomy" id="3049108"/>
    <lineage>
        <taxon>Bacteria</taxon>
        <taxon>Pseudomonadati</taxon>
        <taxon>Bacteroidota</taxon>
        <taxon>Chitinophagia</taxon>
        <taxon>Chitinophagales</taxon>
        <taxon>Chitinophagaceae</taxon>
        <taxon>Danxiaibacter</taxon>
    </lineage>
</organism>
<dbReference type="InterPro" id="IPR036388">
    <property type="entry name" value="WH-like_DNA-bd_sf"/>
</dbReference>
<evidence type="ECO:0000256" key="3">
    <source>
        <dbReference type="ARBA" id="ARBA00023082"/>
    </source>
</evidence>
<comment type="caution">
    <text evidence="7">The sequence shown here is derived from an EMBL/GenBank/DDBJ whole genome shotgun (WGS) entry which is preliminary data.</text>
</comment>
<dbReference type="PANTHER" id="PTHR43133:SF8">
    <property type="entry name" value="RNA POLYMERASE SIGMA FACTOR HI_1459-RELATED"/>
    <property type="match status" value="1"/>
</dbReference>